<keyword evidence="1" id="KW-0472">Membrane</keyword>
<evidence type="ECO:0000256" key="1">
    <source>
        <dbReference type="SAM" id="Phobius"/>
    </source>
</evidence>
<dbReference type="EMBL" id="AE014184">
    <property type="protein sequence ID" value="AAO44125.1"/>
    <property type="molecule type" value="Genomic_DNA"/>
</dbReference>
<keyword evidence="1" id="KW-1133">Transmembrane helix</keyword>
<accession>Q83H34</accession>
<dbReference type="RefSeq" id="WP_011102305.1">
    <property type="nucleotide sequence ID" value="NC_004572.3"/>
</dbReference>
<feature type="transmembrane region" description="Helical" evidence="1">
    <location>
        <begin position="47"/>
        <end position="65"/>
    </location>
</feature>
<protein>
    <submittedName>
        <fullName evidence="2">Uncharacterized protein</fullName>
    </submittedName>
</protein>
<feature type="transmembrane region" description="Helical" evidence="1">
    <location>
        <begin position="109"/>
        <end position="132"/>
    </location>
</feature>
<evidence type="ECO:0000313" key="3">
    <source>
        <dbReference type="Proteomes" id="UP000002200"/>
    </source>
</evidence>
<dbReference type="GeneID" id="67387808"/>
<feature type="transmembrane region" description="Helical" evidence="1">
    <location>
        <begin position="20"/>
        <end position="41"/>
    </location>
</feature>
<dbReference type="HOGENOM" id="CLU_1916162_0_0_11"/>
<reference evidence="2 3" key="1">
    <citation type="journal article" date="2003" name="Genome Res.">
        <title>Tropheryma whipplei twist: a human pathogenic Actinobacteria with a reduced genome.</title>
        <authorList>
            <person name="Raoult D."/>
            <person name="Ogata H."/>
            <person name="Audic S."/>
            <person name="Robert C."/>
            <person name="Suhre K."/>
            <person name="Drancourt M."/>
            <person name="Claverie J.-M."/>
        </authorList>
    </citation>
    <scope>NUCLEOTIDE SEQUENCE [LARGE SCALE GENOMIC DNA]</scope>
    <source>
        <strain evidence="2 3">Twist</strain>
    </source>
</reference>
<organism evidence="2 3">
    <name type="scientific">Tropheryma whipplei (strain Twist)</name>
    <name type="common">Whipple's bacillus</name>
    <dbReference type="NCBI Taxonomy" id="203267"/>
    <lineage>
        <taxon>Bacteria</taxon>
        <taxon>Bacillati</taxon>
        <taxon>Actinomycetota</taxon>
        <taxon>Actinomycetes</taxon>
        <taxon>Micrococcales</taxon>
        <taxon>Tropherymataceae</taxon>
        <taxon>Tropheryma</taxon>
    </lineage>
</organism>
<dbReference type="AlphaFoldDB" id="Q83H34"/>
<keyword evidence="3" id="KW-1185">Reference proteome</keyword>
<gene>
    <name evidence="2" type="ordered locus">TWT_028</name>
</gene>
<dbReference type="Proteomes" id="UP000002200">
    <property type="component" value="Chromosome"/>
</dbReference>
<name>Q83H34_TROWT</name>
<dbReference type="STRING" id="203267.TWT_028"/>
<sequence>MLQKEERFMSRNVTCKPGMWEAVTLALVAYSSAIASILYFYSSPYATLAGGFALLSVGVLSFMSFRRPRILHSRRVWSVSAVFVFFLSALFLAFFVLSPGFGVSFSLSFLYGVLLLATSLMSNLLLIGLICVRFPKHLEA</sequence>
<proteinExistence type="predicted"/>
<keyword evidence="1" id="KW-0812">Transmembrane</keyword>
<dbReference type="KEGG" id="twh:TWT_028"/>
<feature type="transmembrane region" description="Helical" evidence="1">
    <location>
        <begin position="77"/>
        <end position="97"/>
    </location>
</feature>
<evidence type="ECO:0000313" key="2">
    <source>
        <dbReference type="EMBL" id="AAO44125.1"/>
    </source>
</evidence>